<protein>
    <recommendedName>
        <fullName evidence="8">MAPEG family protein</fullName>
    </recommendedName>
</protein>
<reference evidence="7" key="1">
    <citation type="submission" date="2018-03" db="EMBL/GenBank/DDBJ databases">
        <authorList>
            <person name="Navarro De La Torre S."/>
        </authorList>
    </citation>
    <scope>NUCLEOTIDE SEQUENCE [LARGE SCALE GENOMIC DNA]</scope>
    <source>
        <strain evidence="7">EAod3</strain>
    </source>
</reference>
<dbReference type="InterPro" id="IPR023352">
    <property type="entry name" value="MAPEG-like_dom_sf"/>
</dbReference>
<keyword evidence="7" id="KW-1185">Reference proteome</keyword>
<proteinExistence type="predicted"/>
<gene>
    <name evidence="6" type="ORF">KSP9073_00076</name>
</gene>
<evidence type="ECO:0008006" key="8">
    <source>
        <dbReference type="Google" id="ProtNLM"/>
    </source>
</evidence>
<evidence type="ECO:0000256" key="1">
    <source>
        <dbReference type="ARBA" id="ARBA00004370"/>
    </source>
</evidence>
<dbReference type="Gene3D" id="1.20.120.550">
    <property type="entry name" value="Membrane associated eicosanoid/glutathione metabolism-like domain"/>
    <property type="match status" value="1"/>
</dbReference>
<sequence length="147" mass="16294">MKADMLAPAAVLILWSLVMLFWMAFSRFRAMKAAGGDLKGARPGGRGQDLDGVLPERANWKAHNYTHLMEQPTIFYPAVIILAVMGASPVDVFLAWSYVLFRIIHSVYQATVNRVAVRFPLFLVSTLTLIWLAVRAVVVTLFATGTV</sequence>
<evidence type="ECO:0000256" key="5">
    <source>
        <dbReference type="SAM" id="Phobius"/>
    </source>
</evidence>
<name>A0A2R8CGQ5_9GAMM</name>
<evidence type="ECO:0000256" key="3">
    <source>
        <dbReference type="ARBA" id="ARBA00022989"/>
    </source>
</evidence>
<dbReference type="InterPro" id="IPR001129">
    <property type="entry name" value="Membr-assoc_MAPEG"/>
</dbReference>
<feature type="transmembrane region" description="Helical" evidence="5">
    <location>
        <begin position="74"/>
        <end position="99"/>
    </location>
</feature>
<dbReference type="Proteomes" id="UP000244934">
    <property type="component" value="Unassembled WGS sequence"/>
</dbReference>
<dbReference type="SUPFAM" id="SSF161084">
    <property type="entry name" value="MAPEG domain-like"/>
    <property type="match status" value="1"/>
</dbReference>
<comment type="subcellular location">
    <subcellularLocation>
        <location evidence="1">Membrane</location>
    </subcellularLocation>
</comment>
<organism evidence="6 7">
    <name type="scientific">Kushneria phyllosphaerae</name>
    <dbReference type="NCBI Taxonomy" id="2100822"/>
    <lineage>
        <taxon>Bacteria</taxon>
        <taxon>Pseudomonadati</taxon>
        <taxon>Pseudomonadota</taxon>
        <taxon>Gammaproteobacteria</taxon>
        <taxon>Oceanospirillales</taxon>
        <taxon>Halomonadaceae</taxon>
        <taxon>Kushneria</taxon>
    </lineage>
</organism>
<keyword evidence="2 5" id="KW-0812">Transmembrane</keyword>
<evidence type="ECO:0000313" key="7">
    <source>
        <dbReference type="Proteomes" id="UP000244934"/>
    </source>
</evidence>
<dbReference type="Pfam" id="PF01124">
    <property type="entry name" value="MAPEG"/>
    <property type="match status" value="1"/>
</dbReference>
<dbReference type="OrthoDB" id="5573101at2"/>
<accession>A0A2R8CGQ5</accession>
<feature type="transmembrane region" description="Helical" evidence="5">
    <location>
        <begin position="119"/>
        <end position="143"/>
    </location>
</feature>
<dbReference type="AlphaFoldDB" id="A0A2R8CGQ5"/>
<keyword evidence="4 5" id="KW-0472">Membrane</keyword>
<feature type="transmembrane region" description="Helical" evidence="5">
    <location>
        <begin position="6"/>
        <end position="25"/>
    </location>
</feature>
<evidence type="ECO:0000256" key="2">
    <source>
        <dbReference type="ARBA" id="ARBA00022692"/>
    </source>
</evidence>
<dbReference type="RefSeq" id="WP_108840984.1">
    <property type="nucleotide sequence ID" value="NZ_ONZI01000001.1"/>
</dbReference>
<dbReference type="EMBL" id="ONZI01000001">
    <property type="protein sequence ID" value="SPJ32076.1"/>
    <property type="molecule type" value="Genomic_DNA"/>
</dbReference>
<evidence type="ECO:0000313" key="6">
    <source>
        <dbReference type="EMBL" id="SPJ32076.1"/>
    </source>
</evidence>
<keyword evidence="3 5" id="KW-1133">Transmembrane helix</keyword>
<dbReference type="GO" id="GO:0016020">
    <property type="term" value="C:membrane"/>
    <property type="evidence" value="ECO:0007669"/>
    <property type="project" value="UniProtKB-SubCell"/>
</dbReference>
<evidence type="ECO:0000256" key="4">
    <source>
        <dbReference type="ARBA" id="ARBA00023136"/>
    </source>
</evidence>